<dbReference type="Pfam" id="PF05225">
    <property type="entry name" value="HTH_psq"/>
    <property type="match status" value="1"/>
</dbReference>
<comment type="subcellular location">
    <subcellularLocation>
        <location evidence="1">Nucleus</location>
    </subcellularLocation>
</comment>
<evidence type="ECO:0000313" key="6">
    <source>
        <dbReference type="Proteomes" id="UP000327044"/>
    </source>
</evidence>
<gene>
    <name evidence="5" type="ORF">PPYR_01231</name>
</gene>
<keyword evidence="6" id="KW-1185">Reference proteome</keyword>
<dbReference type="Gene3D" id="1.10.10.60">
    <property type="entry name" value="Homeodomain-like"/>
    <property type="match status" value="1"/>
</dbReference>
<dbReference type="AlphaFoldDB" id="A0A5N4B3R7"/>
<dbReference type="SMART" id="SM00674">
    <property type="entry name" value="CENPB"/>
    <property type="match status" value="1"/>
</dbReference>
<dbReference type="InterPro" id="IPR050863">
    <property type="entry name" value="CenT-Element_Derived"/>
</dbReference>
<dbReference type="PANTHER" id="PTHR19303:SF74">
    <property type="entry name" value="POGO TRANSPOSABLE ELEMENT WITH KRAB DOMAIN"/>
    <property type="match status" value="1"/>
</dbReference>
<evidence type="ECO:0000259" key="4">
    <source>
        <dbReference type="PROSITE" id="PS51253"/>
    </source>
</evidence>
<organism evidence="5 6">
    <name type="scientific">Photinus pyralis</name>
    <name type="common">Common eastern firefly</name>
    <name type="synonym">Lampyris pyralis</name>
    <dbReference type="NCBI Taxonomy" id="7054"/>
    <lineage>
        <taxon>Eukaryota</taxon>
        <taxon>Metazoa</taxon>
        <taxon>Ecdysozoa</taxon>
        <taxon>Arthropoda</taxon>
        <taxon>Hexapoda</taxon>
        <taxon>Insecta</taxon>
        <taxon>Pterygota</taxon>
        <taxon>Neoptera</taxon>
        <taxon>Endopterygota</taxon>
        <taxon>Coleoptera</taxon>
        <taxon>Polyphaga</taxon>
        <taxon>Elateriformia</taxon>
        <taxon>Elateroidea</taxon>
        <taxon>Lampyridae</taxon>
        <taxon>Lampyrinae</taxon>
        <taxon>Photinus</taxon>
    </lineage>
</organism>
<evidence type="ECO:0000256" key="2">
    <source>
        <dbReference type="ARBA" id="ARBA00023125"/>
    </source>
</evidence>
<reference evidence="5 6" key="1">
    <citation type="journal article" date="2018" name="Elife">
        <title>Firefly genomes illuminate parallel origins of bioluminescence in beetles.</title>
        <authorList>
            <person name="Fallon T.R."/>
            <person name="Lower S.E."/>
            <person name="Chang C.H."/>
            <person name="Bessho-Uehara M."/>
            <person name="Martin G.J."/>
            <person name="Bewick A.J."/>
            <person name="Behringer M."/>
            <person name="Debat H.J."/>
            <person name="Wong I."/>
            <person name="Day J.C."/>
            <person name="Suvorov A."/>
            <person name="Silva C.J."/>
            <person name="Stanger-Hall K.F."/>
            <person name="Hall D.W."/>
            <person name="Schmitz R.J."/>
            <person name="Nelson D.R."/>
            <person name="Lewis S.M."/>
            <person name="Shigenobu S."/>
            <person name="Bybee S.M."/>
            <person name="Larracuente A.M."/>
            <person name="Oba Y."/>
            <person name="Weng J.K."/>
        </authorList>
    </citation>
    <scope>NUCLEOTIDE SEQUENCE [LARGE SCALE GENOMIC DNA]</scope>
    <source>
        <strain evidence="5">1611_PpyrPB1</strain>
        <tissue evidence="5">Whole body</tissue>
    </source>
</reference>
<evidence type="ECO:0000313" key="5">
    <source>
        <dbReference type="EMBL" id="KAB0804261.1"/>
    </source>
</evidence>
<dbReference type="InterPro" id="IPR007889">
    <property type="entry name" value="HTH_Psq"/>
</dbReference>
<sequence>MVTCIKIKSWVKRDTVGWFLSAMGKYTRKSDRQSWDENSMHLAVEEVLEGRMGYLKASKEYGVPRSTIEARVKKVKRGVLNREDSSKKGLGRHKPVFTLAQEEELVEHILSMEARLFGLTLDQLRSLAFELAHRNGISHRFNMEKKKAGKAWLYAFLARHPNVKLRSPEPTSLARAMGFNRTAVDKFFNLLSGTLEKFKIPPERIYNVDETGIMTVPKKNPNVYHYVGSDKWAPYPRRNVEFSLRSKSA</sequence>
<dbReference type="EMBL" id="VVIM01000001">
    <property type="protein sequence ID" value="KAB0804261.1"/>
    <property type="molecule type" value="Genomic_DNA"/>
</dbReference>
<dbReference type="SUPFAM" id="SSF46689">
    <property type="entry name" value="Homeodomain-like"/>
    <property type="match status" value="1"/>
</dbReference>
<dbReference type="PROSITE" id="PS51253">
    <property type="entry name" value="HTH_CENPB"/>
    <property type="match status" value="1"/>
</dbReference>
<protein>
    <recommendedName>
        <fullName evidence="4">HTH CENPB-type domain-containing protein</fullName>
    </recommendedName>
</protein>
<keyword evidence="3" id="KW-0539">Nucleus</keyword>
<feature type="domain" description="HTH CENPB-type" evidence="4">
    <location>
        <begin position="89"/>
        <end position="166"/>
    </location>
</feature>
<evidence type="ECO:0000256" key="1">
    <source>
        <dbReference type="ARBA" id="ARBA00004123"/>
    </source>
</evidence>
<comment type="caution">
    <text evidence="5">The sequence shown here is derived from an EMBL/GenBank/DDBJ whole genome shotgun (WGS) entry which is preliminary data.</text>
</comment>
<keyword evidence="2" id="KW-0238">DNA-binding</keyword>
<dbReference type="Pfam" id="PF03221">
    <property type="entry name" value="HTH_Tnp_Tc5"/>
    <property type="match status" value="1"/>
</dbReference>
<dbReference type="GO" id="GO:0003677">
    <property type="term" value="F:DNA binding"/>
    <property type="evidence" value="ECO:0007669"/>
    <property type="project" value="UniProtKB-KW"/>
</dbReference>
<dbReference type="Proteomes" id="UP000327044">
    <property type="component" value="Unassembled WGS sequence"/>
</dbReference>
<dbReference type="InterPro" id="IPR006600">
    <property type="entry name" value="HTH_CenpB_DNA-bd_dom"/>
</dbReference>
<dbReference type="GO" id="GO:0005634">
    <property type="term" value="C:nucleus"/>
    <property type="evidence" value="ECO:0007669"/>
    <property type="project" value="UniProtKB-SubCell"/>
</dbReference>
<evidence type="ECO:0000256" key="3">
    <source>
        <dbReference type="ARBA" id="ARBA00023242"/>
    </source>
</evidence>
<proteinExistence type="predicted"/>
<dbReference type="InParanoid" id="A0A5N4B3R7"/>
<name>A0A5N4B3R7_PHOPY</name>
<dbReference type="PANTHER" id="PTHR19303">
    <property type="entry name" value="TRANSPOSON"/>
    <property type="match status" value="1"/>
</dbReference>
<accession>A0A5N4B3R7</accession>
<dbReference type="InterPro" id="IPR009057">
    <property type="entry name" value="Homeodomain-like_sf"/>
</dbReference>